<organism evidence="1 2">
    <name type="scientific">Ixodes persulcatus</name>
    <name type="common">Taiga tick</name>
    <dbReference type="NCBI Taxonomy" id="34615"/>
    <lineage>
        <taxon>Eukaryota</taxon>
        <taxon>Metazoa</taxon>
        <taxon>Ecdysozoa</taxon>
        <taxon>Arthropoda</taxon>
        <taxon>Chelicerata</taxon>
        <taxon>Arachnida</taxon>
        <taxon>Acari</taxon>
        <taxon>Parasitiformes</taxon>
        <taxon>Ixodida</taxon>
        <taxon>Ixodoidea</taxon>
        <taxon>Ixodidae</taxon>
        <taxon>Ixodinae</taxon>
        <taxon>Ixodes</taxon>
    </lineage>
</organism>
<sequence>MDRVLLEALEGAPKGRLEDGGALLQAVLDCLDLQPDQRGAVVRHPVGFAPEVVLDFVRSITALEADDVGVCSGETRLDGNNNENIDKHLLDTSLEALDCDYAPVLLPLVATRVSDPGVTSNGSLGDLRRGVQHLSLTTSVDEERAVLTKVLHAVHQLGKAETTEDSTRPSELENLRETESTTVTEGTSEPNTSTGDEIGDSEEQSNNTTNSDRTSSIATRTVVTADRSVLADRSVELVSSDDTANPEETSPTAAGMVITIEDRSALDLSALPDPMLQQGYLLMQAEQQSIDLIRPTMSHFEPLVDVNSLYALRCVQGNLFREYTTLLQSQMEPTVHHVSEPEMNQSFGTSQPVPYYYHNANFIDPLDGGPYQAETPLLLEYEDPSPFPPSNCNPEEVVAAHVDDSPFPLPYMLSHFEQPASGEVDIGNPQADIFNSGSFPSSVDEKSFINFLFSNMSNDAPDGKSADDVNQCLLQLSSNGLFQETTERLRQTVGEMVAPGEEPSLLYHLGDPVQLELIDRNNNLVQEDNNIHPKLTTIDEFDHGIELATERETLSSTQARTDISDDDECTQTSSAKSSVETVQKGTEAKKTVSNQTEHQKTLHAFSLQIEDRVPEFLQLLQEKNMFKDNNDNLVTESGQILLPADPARATDLLPAEPERNYNVLKTSPELRGWRKARTSPISDGKRTQSSNSGSSSSVEGETKPRRRNPRRTFFDAASSTSSTAEKTCFQRTSRPSPVHQSRTVYHASGGFSRQEGQTAPSEPQQYPAPGHHQEVLLSRGLHTEVPLSFAQEEIRFDCDSPLFPGLRLRPSGHSVWDIRSPMVSPLDMSSVLTAEDGSDRGNSGSLLQSFDEVHPSAVKKTPTVVNLMPKISEEQVDWWPACLPEEPGYHP</sequence>
<dbReference type="EMBL" id="JABSTQ010009937">
    <property type="protein sequence ID" value="KAG0424788.1"/>
    <property type="molecule type" value="Genomic_DNA"/>
</dbReference>
<name>A0AC60PVP6_IXOPE</name>
<protein>
    <submittedName>
        <fullName evidence="1">Uncharacterized protein</fullName>
    </submittedName>
</protein>
<evidence type="ECO:0000313" key="2">
    <source>
        <dbReference type="Proteomes" id="UP000805193"/>
    </source>
</evidence>
<gene>
    <name evidence="1" type="ORF">HPB47_028009</name>
</gene>
<comment type="caution">
    <text evidence="1">The sequence shown here is derived from an EMBL/GenBank/DDBJ whole genome shotgun (WGS) entry which is preliminary data.</text>
</comment>
<dbReference type="Proteomes" id="UP000805193">
    <property type="component" value="Unassembled WGS sequence"/>
</dbReference>
<reference evidence="1 2" key="1">
    <citation type="journal article" date="2020" name="Cell">
        <title>Large-Scale Comparative Analyses of Tick Genomes Elucidate Their Genetic Diversity and Vector Capacities.</title>
        <authorList>
            <consortium name="Tick Genome and Microbiome Consortium (TIGMIC)"/>
            <person name="Jia N."/>
            <person name="Wang J."/>
            <person name="Shi W."/>
            <person name="Du L."/>
            <person name="Sun Y."/>
            <person name="Zhan W."/>
            <person name="Jiang J.F."/>
            <person name="Wang Q."/>
            <person name="Zhang B."/>
            <person name="Ji P."/>
            <person name="Bell-Sakyi L."/>
            <person name="Cui X.M."/>
            <person name="Yuan T.T."/>
            <person name="Jiang B.G."/>
            <person name="Yang W.F."/>
            <person name="Lam T.T."/>
            <person name="Chang Q.C."/>
            <person name="Ding S.J."/>
            <person name="Wang X.J."/>
            <person name="Zhu J.G."/>
            <person name="Ruan X.D."/>
            <person name="Zhao L."/>
            <person name="Wei J.T."/>
            <person name="Ye R.Z."/>
            <person name="Que T.C."/>
            <person name="Du C.H."/>
            <person name="Zhou Y.H."/>
            <person name="Cheng J.X."/>
            <person name="Dai P.F."/>
            <person name="Guo W.B."/>
            <person name="Han X.H."/>
            <person name="Huang E.J."/>
            <person name="Li L.F."/>
            <person name="Wei W."/>
            <person name="Gao Y.C."/>
            <person name="Liu J.Z."/>
            <person name="Shao H.Z."/>
            <person name="Wang X."/>
            <person name="Wang C.C."/>
            <person name="Yang T.C."/>
            <person name="Huo Q.B."/>
            <person name="Li W."/>
            <person name="Chen H.Y."/>
            <person name="Chen S.E."/>
            <person name="Zhou L.G."/>
            <person name="Ni X.B."/>
            <person name="Tian J.H."/>
            <person name="Sheng Y."/>
            <person name="Liu T."/>
            <person name="Pan Y.S."/>
            <person name="Xia L.Y."/>
            <person name="Li J."/>
            <person name="Zhao F."/>
            <person name="Cao W.C."/>
        </authorList>
    </citation>
    <scope>NUCLEOTIDE SEQUENCE [LARGE SCALE GENOMIC DNA]</scope>
    <source>
        <strain evidence="1">Iper-2018</strain>
    </source>
</reference>
<proteinExistence type="predicted"/>
<accession>A0AC60PVP6</accession>
<keyword evidence="2" id="KW-1185">Reference proteome</keyword>
<evidence type="ECO:0000313" key="1">
    <source>
        <dbReference type="EMBL" id="KAG0424788.1"/>
    </source>
</evidence>